<organism evidence="1 2">
    <name type="scientific">Cirrhinus mrigala</name>
    <name type="common">Mrigala</name>
    <dbReference type="NCBI Taxonomy" id="683832"/>
    <lineage>
        <taxon>Eukaryota</taxon>
        <taxon>Metazoa</taxon>
        <taxon>Chordata</taxon>
        <taxon>Craniata</taxon>
        <taxon>Vertebrata</taxon>
        <taxon>Euteleostomi</taxon>
        <taxon>Actinopterygii</taxon>
        <taxon>Neopterygii</taxon>
        <taxon>Teleostei</taxon>
        <taxon>Ostariophysi</taxon>
        <taxon>Cypriniformes</taxon>
        <taxon>Cyprinidae</taxon>
        <taxon>Labeoninae</taxon>
        <taxon>Labeonini</taxon>
        <taxon>Cirrhinus</taxon>
    </lineage>
</organism>
<evidence type="ECO:0000313" key="1">
    <source>
        <dbReference type="EMBL" id="KAL0178672.1"/>
    </source>
</evidence>
<gene>
    <name evidence="1" type="ORF">M9458_027566</name>
</gene>
<feature type="non-terminal residue" evidence="1">
    <location>
        <position position="1"/>
    </location>
</feature>
<dbReference type="Proteomes" id="UP001529510">
    <property type="component" value="Unassembled WGS sequence"/>
</dbReference>
<comment type="caution">
    <text evidence="1">The sequence shown here is derived from an EMBL/GenBank/DDBJ whole genome shotgun (WGS) entry which is preliminary data.</text>
</comment>
<evidence type="ECO:0008006" key="3">
    <source>
        <dbReference type="Google" id="ProtNLM"/>
    </source>
</evidence>
<dbReference type="AlphaFoldDB" id="A0ABD0PXN0"/>
<dbReference type="EMBL" id="JAMKFB020000013">
    <property type="protein sequence ID" value="KAL0178672.1"/>
    <property type="molecule type" value="Genomic_DNA"/>
</dbReference>
<accession>A0ABD0PXN0</accession>
<name>A0ABD0PXN0_CIRMR</name>
<proteinExistence type="predicted"/>
<keyword evidence="2" id="KW-1185">Reference proteome</keyword>
<sequence length="50" mass="5491">PAYPAFACGSGYVVSRDLVEWLASNAQHLKAYQVPSRTLLISSCHLQIKT</sequence>
<reference evidence="1 2" key="1">
    <citation type="submission" date="2024-05" db="EMBL/GenBank/DDBJ databases">
        <title>Genome sequencing and assembly of Indian major carp, Cirrhinus mrigala (Hamilton, 1822).</title>
        <authorList>
            <person name="Mohindra V."/>
            <person name="Chowdhury L.M."/>
            <person name="Lal K."/>
            <person name="Jena J.K."/>
        </authorList>
    </citation>
    <scope>NUCLEOTIDE SEQUENCE [LARGE SCALE GENOMIC DNA]</scope>
    <source>
        <strain evidence="1">CM1030</strain>
        <tissue evidence="1">Blood</tissue>
    </source>
</reference>
<evidence type="ECO:0000313" key="2">
    <source>
        <dbReference type="Proteomes" id="UP001529510"/>
    </source>
</evidence>
<protein>
    <recommendedName>
        <fullName evidence="3">Hexosyltransferase</fullName>
    </recommendedName>
</protein>